<evidence type="ECO:0000256" key="3">
    <source>
        <dbReference type="SAM" id="MobiDB-lite"/>
    </source>
</evidence>
<evidence type="ECO:0000313" key="6">
    <source>
        <dbReference type="EMBL" id="CAL4153554.1"/>
    </source>
</evidence>
<accession>A0AAV2RZ35</accession>
<dbReference type="PANTHER" id="PTHR10663:SF375">
    <property type="entry name" value="LD29171P"/>
    <property type="match status" value="1"/>
</dbReference>
<dbReference type="AlphaFoldDB" id="A0AAV2RZ35"/>
<feature type="compositionally biased region" description="Polar residues" evidence="3">
    <location>
        <begin position="243"/>
        <end position="252"/>
    </location>
</feature>
<protein>
    <submittedName>
        <fullName evidence="6">Uncharacterized protein</fullName>
    </submittedName>
</protein>
<name>A0AAV2RZ35_MEGNR</name>
<feature type="domain" description="Mon2/Sec7/BIG1-like dimerisation and cyclophilin-binding" evidence="5">
    <location>
        <begin position="34"/>
        <end position="168"/>
    </location>
</feature>
<dbReference type="EMBL" id="CAXKWB010039720">
    <property type="protein sequence ID" value="CAL4153554.1"/>
    <property type="molecule type" value="Genomic_DNA"/>
</dbReference>
<feature type="region of interest" description="Disordered" evidence="3">
    <location>
        <begin position="421"/>
        <end position="457"/>
    </location>
</feature>
<evidence type="ECO:0000259" key="5">
    <source>
        <dbReference type="Pfam" id="PF16213"/>
    </source>
</evidence>
<comment type="caution">
    <text evidence="6">The sequence shown here is derived from an EMBL/GenBank/DDBJ whole genome shotgun (WGS) entry which is preliminary data.</text>
</comment>
<dbReference type="Proteomes" id="UP001497623">
    <property type="component" value="Unassembled WGS sequence"/>
</dbReference>
<feature type="compositionally biased region" description="Polar residues" evidence="3">
    <location>
        <begin position="326"/>
        <end position="366"/>
    </location>
</feature>
<feature type="compositionally biased region" description="Polar residues" evidence="3">
    <location>
        <begin position="729"/>
        <end position="757"/>
    </location>
</feature>
<evidence type="ECO:0000256" key="1">
    <source>
        <dbReference type="ARBA" id="ARBA00022448"/>
    </source>
</evidence>
<feature type="region of interest" description="Disordered" evidence="3">
    <location>
        <begin position="173"/>
        <end position="253"/>
    </location>
</feature>
<dbReference type="InterPro" id="IPR032629">
    <property type="entry name" value="DCB_dom"/>
</dbReference>
<feature type="domain" description="Mon2/Sec7/BIG1-like HUS" evidence="4">
    <location>
        <begin position="479"/>
        <end position="636"/>
    </location>
</feature>
<feature type="compositionally biased region" description="Polar residues" evidence="3">
    <location>
        <begin position="441"/>
        <end position="457"/>
    </location>
</feature>
<gene>
    <name evidence="6" type="ORF">MNOR_LOCUS31190</name>
</gene>
<dbReference type="Pfam" id="PF16213">
    <property type="entry name" value="DCB"/>
    <property type="match status" value="1"/>
</dbReference>
<feature type="compositionally biased region" description="Basic and acidic residues" evidence="3">
    <location>
        <begin position="425"/>
        <end position="438"/>
    </location>
</feature>
<evidence type="ECO:0000313" key="7">
    <source>
        <dbReference type="Proteomes" id="UP001497623"/>
    </source>
</evidence>
<dbReference type="InterPro" id="IPR032691">
    <property type="entry name" value="Mon2/Sec7/BIG1-like_HUS"/>
</dbReference>
<reference evidence="6 7" key="1">
    <citation type="submission" date="2024-05" db="EMBL/GenBank/DDBJ databases">
        <authorList>
            <person name="Wallberg A."/>
        </authorList>
    </citation>
    <scope>NUCLEOTIDE SEQUENCE [LARGE SCALE GENOMIC DNA]</scope>
</reference>
<feature type="compositionally biased region" description="Polar residues" evidence="3">
    <location>
        <begin position="375"/>
        <end position="404"/>
    </location>
</feature>
<feature type="non-terminal residue" evidence="6">
    <location>
        <position position="1"/>
    </location>
</feature>
<organism evidence="6 7">
    <name type="scientific">Meganyctiphanes norvegica</name>
    <name type="common">Northern krill</name>
    <name type="synonym">Thysanopoda norvegica</name>
    <dbReference type="NCBI Taxonomy" id="48144"/>
    <lineage>
        <taxon>Eukaryota</taxon>
        <taxon>Metazoa</taxon>
        <taxon>Ecdysozoa</taxon>
        <taxon>Arthropoda</taxon>
        <taxon>Crustacea</taxon>
        <taxon>Multicrustacea</taxon>
        <taxon>Malacostraca</taxon>
        <taxon>Eumalacostraca</taxon>
        <taxon>Eucarida</taxon>
        <taxon>Euphausiacea</taxon>
        <taxon>Euphausiidae</taxon>
        <taxon>Meganyctiphanes</taxon>
    </lineage>
</organism>
<sequence length="764" mass="82371">EELKQELGVDQSLSASTAAPLPVPKGDAAELDAEKHFLPFELACQSKSAKIVVTALDCIQKLIAYGHLTGNCAVPNNPNKRLIDHIVETICNCFNGQWTDKDVEIQIIKALLTVITSQCTSVHEGTVLLAVRTCYNIFLASRDMNNQVTAKAALTQMINIIFTRMENQAVEEAAATEVEKRERTSSTASSGSHGGGAAQQQNGQQPPPPLPVSHTTVGPPDRTQASCNGTTSEEESERVDNPSVKSNHSTLPNGDVVSLELSKMQEKLSSHEIATQLVNDIVNKAVTVVESDGEARNGCDGEESGIDSTSGTPDTSADFHNITADMYNTSVDASNSSTGAQNSSCASDGQNSAASDLPEGQNSNLSDGKACDLVDTQNNTSDLQDSPSSHQDVSAATVQENSSAGAEDTGAVDIVVVSEEGDSTSLHHDSSSLYHRSDSTASNPPLTPTSITRVPSQESLSTMSEADSHMTAKLSHILQKDAFLVFRSLCKLSMKPIPESPDPKSHELRSKILSLEMLLSIVQNAGPVFCSNDTFITAIKQYLCVALSKNGVSPIPEVFHLSLAIFVALLSNFKQHLKMQIEVFFKEIFLNILEAGSSSFQHKWMVIQALTRICADAQSVVDIYVNYDCDLNAHNIFERLVNDLSKIAQGGQPGEFGSTPAQERSMRIKGLECLVSTLKCMVEWSKDLYVNPNTLSNLSQEKKKEAEEGEGLGTTGEAPRTPLLRHGSHNSINSLHSASATSSTIRPDNAEQFQNLKQQKEIWE</sequence>
<dbReference type="GO" id="GO:0015031">
    <property type="term" value="P:protein transport"/>
    <property type="evidence" value="ECO:0007669"/>
    <property type="project" value="UniProtKB-KW"/>
</dbReference>
<dbReference type="PANTHER" id="PTHR10663">
    <property type="entry name" value="GUANYL-NUCLEOTIDE EXCHANGE FACTOR"/>
    <property type="match status" value="1"/>
</dbReference>
<evidence type="ECO:0000256" key="2">
    <source>
        <dbReference type="ARBA" id="ARBA00022927"/>
    </source>
</evidence>
<keyword evidence="1" id="KW-0813">Transport</keyword>
<feature type="non-terminal residue" evidence="6">
    <location>
        <position position="764"/>
    </location>
</feature>
<evidence type="ECO:0000259" key="4">
    <source>
        <dbReference type="Pfam" id="PF12783"/>
    </source>
</evidence>
<dbReference type="InterPro" id="IPR016024">
    <property type="entry name" value="ARM-type_fold"/>
</dbReference>
<feature type="region of interest" description="Disordered" evidence="3">
    <location>
        <begin position="292"/>
        <end position="409"/>
    </location>
</feature>
<feature type="compositionally biased region" description="Polar residues" evidence="3">
    <location>
        <begin position="306"/>
        <end position="315"/>
    </location>
</feature>
<dbReference type="Pfam" id="PF12783">
    <property type="entry name" value="Sec7-like_HUS"/>
    <property type="match status" value="1"/>
</dbReference>
<keyword evidence="7" id="KW-1185">Reference proteome</keyword>
<feature type="region of interest" description="Disordered" evidence="3">
    <location>
        <begin position="699"/>
        <end position="764"/>
    </location>
</feature>
<keyword evidence="2" id="KW-0653">Protein transport</keyword>
<dbReference type="SUPFAM" id="SSF48371">
    <property type="entry name" value="ARM repeat"/>
    <property type="match status" value="1"/>
</dbReference>
<proteinExistence type="predicted"/>